<evidence type="ECO:0000256" key="8">
    <source>
        <dbReference type="ARBA" id="ARBA00022801"/>
    </source>
</evidence>
<evidence type="ECO:0000256" key="7">
    <source>
        <dbReference type="ARBA" id="ARBA00022729"/>
    </source>
</evidence>
<accession>A0A0K9P995</accession>
<evidence type="ECO:0000256" key="4">
    <source>
        <dbReference type="ARBA" id="ARBA00012756"/>
    </source>
</evidence>
<proteinExistence type="inferred from homology"/>
<comment type="similarity">
    <text evidence="3 12">Belongs to the glycosyl hydrolase 35 family.</text>
</comment>
<evidence type="ECO:0000256" key="12">
    <source>
        <dbReference type="RuleBase" id="RU003679"/>
    </source>
</evidence>
<keyword evidence="6" id="KW-0964">Secreted</keyword>
<dbReference type="OMA" id="WVMCKEK"/>
<evidence type="ECO:0000256" key="10">
    <source>
        <dbReference type="ARBA" id="ARBA00023295"/>
    </source>
</evidence>
<dbReference type="Gene3D" id="3.20.20.80">
    <property type="entry name" value="Glycosidases"/>
    <property type="match status" value="1"/>
</dbReference>
<protein>
    <recommendedName>
        <fullName evidence="4 11">Beta-galactosidase</fullName>
        <ecNumber evidence="4 11">3.2.1.23</ecNumber>
    </recommendedName>
</protein>
<dbReference type="Gene3D" id="2.60.120.740">
    <property type="match status" value="1"/>
</dbReference>
<dbReference type="InterPro" id="IPR008979">
    <property type="entry name" value="Galactose-bd-like_sf"/>
</dbReference>
<comment type="caution">
    <text evidence="15">The sequence shown here is derived from an EMBL/GenBank/DDBJ whole genome shotgun (WGS) entry which is preliminary data.</text>
</comment>
<dbReference type="GO" id="GO:0009505">
    <property type="term" value="C:plant-type cell wall"/>
    <property type="evidence" value="ECO:0000318"/>
    <property type="project" value="GO_Central"/>
</dbReference>
<feature type="domain" description="SUEL-type lectin" evidence="14">
    <location>
        <begin position="750"/>
        <end position="836"/>
    </location>
</feature>
<dbReference type="Proteomes" id="UP000036987">
    <property type="component" value="Unassembled WGS sequence"/>
</dbReference>
<dbReference type="GO" id="GO:0030246">
    <property type="term" value="F:carbohydrate binding"/>
    <property type="evidence" value="ECO:0007669"/>
    <property type="project" value="InterPro"/>
</dbReference>
<dbReference type="GO" id="GO:0019388">
    <property type="term" value="P:galactose catabolic process"/>
    <property type="evidence" value="ECO:0000318"/>
    <property type="project" value="GO_Central"/>
</dbReference>
<dbReference type="Gene3D" id="2.60.120.260">
    <property type="entry name" value="Galactose-binding domain-like"/>
    <property type="match status" value="2"/>
</dbReference>
<evidence type="ECO:0000313" key="16">
    <source>
        <dbReference type="Proteomes" id="UP000036987"/>
    </source>
</evidence>
<dbReference type="SUPFAM" id="SSF49785">
    <property type="entry name" value="Galactose-binding domain-like"/>
    <property type="match status" value="2"/>
</dbReference>
<dbReference type="InterPro" id="IPR048913">
    <property type="entry name" value="BetaGal_gal-bd"/>
</dbReference>
<keyword evidence="13" id="KW-0812">Transmembrane</keyword>
<evidence type="ECO:0000256" key="2">
    <source>
        <dbReference type="ARBA" id="ARBA00004271"/>
    </source>
</evidence>
<comment type="catalytic activity">
    <reaction evidence="1 11">
        <text>Hydrolysis of terminal non-reducing beta-D-galactose residues in beta-D-galactosides.</text>
        <dbReference type="EC" id="3.2.1.23"/>
    </reaction>
</comment>
<dbReference type="OrthoDB" id="1657402at2759"/>
<evidence type="ECO:0000256" key="13">
    <source>
        <dbReference type="SAM" id="Phobius"/>
    </source>
</evidence>
<evidence type="ECO:0000259" key="14">
    <source>
        <dbReference type="PROSITE" id="PS50228"/>
    </source>
</evidence>
<evidence type="ECO:0000256" key="5">
    <source>
        <dbReference type="ARBA" id="ARBA00022523"/>
    </source>
</evidence>
<dbReference type="InterPro" id="IPR031330">
    <property type="entry name" value="Gly_Hdrlase_35_cat"/>
</dbReference>
<dbReference type="Pfam" id="PF01301">
    <property type="entry name" value="Glyco_hydro_35"/>
    <property type="match status" value="1"/>
</dbReference>
<dbReference type="GO" id="GO:0005773">
    <property type="term" value="C:vacuole"/>
    <property type="evidence" value="ECO:0000318"/>
    <property type="project" value="GO_Central"/>
</dbReference>
<dbReference type="GO" id="GO:0048046">
    <property type="term" value="C:apoplast"/>
    <property type="evidence" value="ECO:0007669"/>
    <property type="project" value="UniProtKB-SubCell"/>
</dbReference>
<dbReference type="InterPro" id="IPR019801">
    <property type="entry name" value="Glyco_hydro_35_CS"/>
</dbReference>
<gene>
    <name evidence="15" type="ORF">ZOSMA_31G01500</name>
</gene>
<dbReference type="FunFam" id="3.20.20.80:FF:000006">
    <property type="entry name" value="Beta-galactosidase"/>
    <property type="match status" value="1"/>
</dbReference>
<dbReference type="CDD" id="cd22842">
    <property type="entry name" value="Gal_Rha_Lectin_BGal"/>
    <property type="match status" value="1"/>
</dbReference>
<evidence type="ECO:0000256" key="11">
    <source>
        <dbReference type="RuleBase" id="RU000675"/>
    </source>
</evidence>
<dbReference type="InterPro" id="IPR043159">
    <property type="entry name" value="Lectin_gal-bd_sf"/>
</dbReference>
<sequence>MLPGNNQATRLIWIVASVVAILAMITIPVSSNNNGTAELGVRYDGRSLIVNGKREIFFSGSIHYPRVVPEMWPTILAKAKSGGLNAIQTYVFWNAHEPHEGQFCFSGNFDLVKFIKEIQKQGLWAILRIGPFIEAEWNYGGLPFWLKEVSDILFRTNNDPFKHHMEKWTKKIVKMMKDEKLFASQGGPIILSQIENEYNNIALAYKSDGPKYVKWAGEMAESTDTGVPWVMCKEKNAPGHVVSVCNGRNCGDTFEGPNSPDKPTLWTENWTAQYRVFGDPPSQRSAEDLAYSIARFFSKNGTLANYYMYHGGTNFGRTSSAFVKTAYYDEAPLDTFGLVRDPKFGHMNDLHASLKLSRKALLWATPSFQALGEFIEAYIYENKEDDVCVAFLSNNNSRVDTDVVFRGTKYFLPHHSISILPDCKTVIFNTQRVNSQHNARTYHASEEANKDMEWKMWQETLPTFDESPLKAPRPQEQYKIAKDATDYLWYTTSFELENEDLPMRKDIRPVLQVSSLGHGMYAFVNGEFVGYAHGTNIDKSFSTQKKCNLKVGVNNITLLSMTVGLPDSGVYLEHRMAGVRFVSIQGLNTGTLDLTTTNWGHQVGVFGELNMIYKEEESKKVQWTDPQPGVHLGWYKRYFNAPHGDDPVAIDMSTMGKGMVWVNGKSIGRYWVYYVNPLGKPTQTMYHIPRSYLKPKDNLLVIFEETGGSLENAIIMTVKRDNICSKVSEFHPAPVKSWSREKGKIVANVQDMKPEAVLNCPKGKVIQKIPFASFGNPQGVCGNLTMGSCHTDAIAIAEKLCLGKSSCVMPVKASDYGADTKCPETTLTLSIQAKCSRPKKLSKN</sequence>
<dbReference type="PRINTS" id="PR00742">
    <property type="entry name" value="GLHYDRLASE35"/>
</dbReference>
<dbReference type="Pfam" id="PF02140">
    <property type="entry name" value="SUEL_Lectin"/>
    <property type="match status" value="1"/>
</dbReference>
<keyword evidence="16" id="KW-1185">Reference proteome</keyword>
<feature type="transmembrane region" description="Helical" evidence="13">
    <location>
        <begin position="12"/>
        <end position="29"/>
    </location>
</feature>
<dbReference type="InterPro" id="IPR001944">
    <property type="entry name" value="Glycoside_Hdrlase_35"/>
</dbReference>
<evidence type="ECO:0000256" key="1">
    <source>
        <dbReference type="ARBA" id="ARBA00001412"/>
    </source>
</evidence>
<dbReference type="GO" id="GO:0009827">
    <property type="term" value="P:plant-type cell wall modification"/>
    <property type="evidence" value="ECO:0000318"/>
    <property type="project" value="GO_Central"/>
</dbReference>
<dbReference type="PROSITE" id="PS50228">
    <property type="entry name" value="SUEL_LECTIN"/>
    <property type="match status" value="1"/>
</dbReference>
<dbReference type="PANTHER" id="PTHR23421">
    <property type="entry name" value="BETA-GALACTOSIDASE RELATED"/>
    <property type="match status" value="1"/>
</dbReference>
<dbReference type="Pfam" id="PF21467">
    <property type="entry name" value="BetaGal_gal-bd"/>
    <property type="match status" value="1"/>
</dbReference>
<dbReference type="EC" id="3.2.1.23" evidence="4 11"/>
<dbReference type="GO" id="GO:0004565">
    <property type="term" value="F:beta-galactosidase activity"/>
    <property type="evidence" value="ECO:0000318"/>
    <property type="project" value="GO_Central"/>
</dbReference>
<keyword evidence="8 11" id="KW-0378">Hydrolase</keyword>
<dbReference type="InterPro" id="IPR041392">
    <property type="entry name" value="GHD"/>
</dbReference>
<dbReference type="STRING" id="29655.A0A0K9P995"/>
<dbReference type="SUPFAM" id="SSF51445">
    <property type="entry name" value="(Trans)glycosidases"/>
    <property type="match status" value="1"/>
</dbReference>
<evidence type="ECO:0000256" key="9">
    <source>
        <dbReference type="ARBA" id="ARBA00023180"/>
    </source>
</evidence>
<name>A0A0K9P995_ZOSMR</name>
<dbReference type="InterPro" id="IPR000922">
    <property type="entry name" value="Lectin_gal-bd_dom"/>
</dbReference>
<dbReference type="FunFam" id="2.60.120.260:FF:000050">
    <property type="entry name" value="Beta-galactosidase"/>
    <property type="match status" value="1"/>
</dbReference>
<evidence type="ECO:0000256" key="3">
    <source>
        <dbReference type="ARBA" id="ARBA00009809"/>
    </source>
</evidence>
<dbReference type="AlphaFoldDB" id="A0A0K9P995"/>
<evidence type="ECO:0000256" key="6">
    <source>
        <dbReference type="ARBA" id="ARBA00022525"/>
    </source>
</evidence>
<dbReference type="PROSITE" id="PS01182">
    <property type="entry name" value="GLYCOSYL_HYDROL_F35"/>
    <property type="match status" value="1"/>
</dbReference>
<keyword evidence="13" id="KW-0472">Membrane</keyword>
<organism evidence="15 16">
    <name type="scientific">Zostera marina</name>
    <name type="common">Eelgrass</name>
    <dbReference type="NCBI Taxonomy" id="29655"/>
    <lineage>
        <taxon>Eukaryota</taxon>
        <taxon>Viridiplantae</taxon>
        <taxon>Streptophyta</taxon>
        <taxon>Embryophyta</taxon>
        <taxon>Tracheophyta</taxon>
        <taxon>Spermatophyta</taxon>
        <taxon>Magnoliopsida</taxon>
        <taxon>Liliopsida</taxon>
        <taxon>Zosteraceae</taxon>
        <taxon>Zostera</taxon>
    </lineage>
</organism>
<keyword evidence="9" id="KW-0325">Glycoprotein</keyword>
<keyword evidence="7" id="KW-0732">Signal</keyword>
<evidence type="ECO:0000313" key="15">
    <source>
        <dbReference type="EMBL" id="KMZ65559.1"/>
    </source>
</evidence>
<dbReference type="Pfam" id="PF17834">
    <property type="entry name" value="GHD"/>
    <property type="match status" value="1"/>
</dbReference>
<comment type="subcellular location">
    <subcellularLocation>
        <location evidence="2">Secreted</location>
        <location evidence="2">Extracellular space</location>
        <location evidence="2">Apoplast</location>
    </subcellularLocation>
</comment>
<keyword evidence="5" id="KW-0052">Apoplast</keyword>
<dbReference type="EMBL" id="LFYR01001032">
    <property type="protein sequence ID" value="KMZ65559.1"/>
    <property type="molecule type" value="Genomic_DNA"/>
</dbReference>
<reference evidence="16" key="1">
    <citation type="journal article" date="2016" name="Nature">
        <title>The genome of the seagrass Zostera marina reveals angiosperm adaptation to the sea.</title>
        <authorList>
            <person name="Olsen J.L."/>
            <person name="Rouze P."/>
            <person name="Verhelst B."/>
            <person name="Lin Y.-C."/>
            <person name="Bayer T."/>
            <person name="Collen J."/>
            <person name="Dattolo E."/>
            <person name="De Paoli E."/>
            <person name="Dittami S."/>
            <person name="Maumus F."/>
            <person name="Michel G."/>
            <person name="Kersting A."/>
            <person name="Lauritano C."/>
            <person name="Lohaus R."/>
            <person name="Toepel M."/>
            <person name="Tonon T."/>
            <person name="Vanneste K."/>
            <person name="Amirebrahimi M."/>
            <person name="Brakel J."/>
            <person name="Bostroem C."/>
            <person name="Chovatia M."/>
            <person name="Grimwood J."/>
            <person name="Jenkins J.W."/>
            <person name="Jueterbock A."/>
            <person name="Mraz A."/>
            <person name="Stam W.T."/>
            <person name="Tice H."/>
            <person name="Bornberg-Bauer E."/>
            <person name="Green P.J."/>
            <person name="Pearson G.A."/>
            <person name="Procaccini G."/>
            <person name="Duarte C.M."/>
            <person name="Schmutz J."/>
            <person name="Reusch T.B.H."/>
            <person name="Van de Peer Y."/>
        </authorList>
    </citation>
    <scope>NUCLEOTIDE SEQUENCE [LARGE SCALE GENOMIC DNA]</scope>
    <source>
        <strain evidence="16">cv. Finnish</strain>
    </source>
</reference>
<keyword evidence="10 11" id="KW-0326">Glycosidase</keyword>
<keyword evidence="13" id="KW-1133">Transmembrane helix</keyword>
<dbReference type="InterPro" id="IPR017853">
    <property type="entry name" value="GH"/>
</dbReference>